<feature type="compositionally biased region" description="Polar residues" evidence="1">
    <location>
        <begin position="114"/>
        <end position="128"/>
    </location>
</feature>
<feature type="compositionally biased region" description="Polar residues" evidence="1">
    <location>
        <begin position="64"/>
        <end position="76"/>
    </location>
</feature>
<dbReference type="EMBL" id="KN880449">
    <property type="protein sequence ID" value="KIY71872.1"/>
    <property type="molecule type" value="Genomic_DNA"/>
</dbReference>
<feature type="region of interest" description="Disordered" evidence="1">
    <location>
        <begin position="53"/>
        <end position="432"/>
    </location>
</feature>
<feature type="compositionally biased region" description="Polar residues" evidence="1">
    <location>
        <begin position="328"/>
        <end position="337"/>
    </location>
</feature>
<gene>
    <name evidence="2" type="ORF">CYLTODRAFT_418418</name>
</gene>
<feature type="compositionally biased region" description="Low complexity" evidence="1">
    <location>
        <begin position="282"/>
        <end position="296"/>
    </location>
</feature>
<feature type="region of interest" description="Disordered" evidence="1">
    <location>
        <begin position="471"/>
        <end position="505"/>
    </location>
</feature>
<feature type="compositionally biased region" description="Polar residues" evidence="1">
    <location>
        <begin position="163"/>
        <end position="174"/>
    </location>
</feature>
<evidence type="ECO:0000313" key="2">
    <source>
        <dbReference type="EMBL" id="KIY71872.1"/>
    </source>
</evidence>
<name>A0A0D7BN41_9AGAR</name>
<sequence>MADTYDPPDGIAPTEENDPAVQAALWQEARRVQEERELARAIAASRALAQQSIQIASPSARHPQPSNHQRRPSQTYWRPGDTQEADEDFPLVNTHSTVSAGDFDPHTRMENELILQSTGYRPSGSRKSTPAPPPLPAHRNVAFFLPPRPSSTTSTATTYATSERYSPSAPNFPSQPRRGSFSSASASVGVPPPSQSTPPPSAPIPIRAPRPRPIHTSSASSPHQFVPVSSLNNDSDLSGRHSPFTPSSRTGSPAFRRPTTPTVPTNRPIAANGQPTRVNRRPSLLSGLAPSASPTSERFRTGSPNLTRTSGAPGANSPYNGGWHPHIATSSSPNTNFHGYVPQGKYAQGEPGSSYSSNKGLPGSPDTMRAPYRPPQPEGGFSDWQSTRDAGSSASLMTSSSSFSQRISPSATHAAPSPSQSSPTGADWDLVSSSLSSESSGFSFAMSTLDEDRVDDAGWVLPGSDTESDFAILQWDTVPDNEKGKGKGKQTPTRSRPRRLSTARPNEYNTWGARLSVLEPDMYNTVSELAANRFKEHESTAVLGDDWMCRSCKGPLLYGHEGRLEEIEFGVANLLAPDHGVSQLEKRLQRSCPTCEKVYCRGCNEVVGIVCLRERPCAQRIYCAVFEILSVFDEDVLQQIGGSADYNLYIEAPGSKKTINATFSVLLRYLDPLSTKRGDRDVEPIPNILILIHLSLLWPVIRALLSRTSFGAWYMGINDQKMYLKLMLLLTGMAQEWGYPEVGLAQVAEVRRSCGLRRWMHKEAEIEFGEPQICLRDLVQPLLREDEEFMKQVRRRPTAGNGRELCQAILNFADAMSTLEERRKRD</sequence>
<keyword evidence="3" id="KW-1185">Reference proteome</keyword>
<dbReference type="OrthoDB" id="2955368at2759"/>
<feature type="compositionally biased region" description="Low complexity" evidence="1">
    <location>
        <begin position="256"/>
        <end position="268"/>
    </location>
</feature>
<proteinExistence type="predicted"/>
<feature type="compositionally biased region" description="Low complexity" evidence="1">
    <location>
        <begin position="176"/>
        <end position="189"/>
    </location>
</feature>
<dbReference type="Proteomes" id="UP000054007">
    <property type="component" value="Unassembled WGS sequence"/>
</dbReference>
<feature type="compositionally biased region" description="Low complexity" evidence="1">
    <location>
        <begin position="392"/>
        <end position="432"/>
    </location>
</feature>
<feature type="compositionally biased region" description="Polar residues" evidence="1">
    <location>
        <begin position="215"/>
        <end position="236"/>
    </location>
</feature>
<protein>
    <submittedName>
        <fullName evidence="2">Uncharacterized protein</fullName>
    </submittedName>
</protein>
<evidence type="ECO:0000256" key="1">
    <source>
        <dbReference type="SAM" id="MobiDB-lite"/>
    </source>
</evidence>
<organism evidence="2 3">
    <name type="scientific">Cylindrobasidium torrendii FP15055 ss-10</name>
    <dbReference type="NCBI Taxonomy" id="1314674"/>
    <lineage>
        <taxon>Eukaryota</taxon>
        <taxon>Fungi</taxon>
        <taxon>Dikarya</taxon>
        <taxon>Basidiomycota</taxon>
        <taxon>Agaricomycotina</taxon>
        <taxon>Agaricomycetes</taxon>
        <taxon>Agaricomycetidae</taxon>
        <taxon>Agaricales</taxon>
        <taxon>Marasmiineae</taxon>
        <taxon>Physalacriaceae</taxon>
        <taxon>Cylindrobasidium</taxon>
    </lineage>
</organism>
<dbReference type="AlphaFoldDB" id="A0A0D7BN41"/>
<feature type="compositionally biased region" description="Low complexity" evidence="1">
    <location>
        <begin position="150"/>
        <end position="162"/>
    </location>
</feature>
<accession>A0A0D7BN41</accession>
<reference evidence="2 3" key="1">
    <citation type="journal article" date="2015" name="Fungal Genet. Biol.">
        <title>Evolution of novel wood decay mechanisms in Agaricales revealed by the genome sequences of Fistulina hepatica and Cylindrobasidium torrendii.</title>
        <authorList>
            <person name="Floudas D."/>
            <person name="Held B.W."/>
            <person name="Riley R."/>
            <person name="Nagy L.G."/>
            <person name="Koehler G."/>
            <person name="Ransdell A.S."/>
            <person name="Younus H."/>
            <person name="Chow J."/>
            <person name="Chiniquy J."/>
            <person name="Lipzen A."/>
            <person name="Tritt A."/>
            <person name="Sun H."/>
            <person name="Haridas S."/>
            <person name="LaButti K."/>
            <person name="Ohm R.A."/>
            <person name="Kues U."/>
            <person name="Blanchette R.A."/>
            <person name="Grigoriev I.V."/>
            <person name="Minto R.E."/>
            <person name="Hibbett D.S."/>
        </authorList>
    </citation>
    <scope>NUCLEOTIDE SEQUENCE [LARGE SCALE GENOMIC DNA]</scope>
    <source>
        <strain evidence="2 3">FP15055 ss-10</strain>
    </source>
</reference>
<evidence type="ECO:0000313" key="3">
    <source>
        <dbReference type="Proteomes" id="UP000054007"/>
    </source>
</evidence>
<feature type="compositionally biased region" description="Pro residues" evidence="1">
    <location>
        <begin position="190"/>
        <end position="208"/>
    </location>
</feature>